<dbReference type="OrthoDB" id="7772923at2759"/>
<name>A0A9P3G272_9APHY</name>
<dbReference type="EMBL" id="BPQB01000007">
    <property type="protein sequence ID" value="GJE87652.1"/>
    <property type="molecule type" value="Genomic_DNA"/>
</dbReference>
<evidence type="ECO:0000259" key="1">
    <source>
        <dbReference type="Pfam" id="PF01717"/>
    </source>
</evidence>
<sequence length="403" mass="45244">MFANTTDADSFLHINPPFRAEHIGSLLRPSYLLEQRARFQAGTCTAEELRATEDAAIAAAVKVQQSAGLQTITDGEMRRGAFYEGIFERLDGMSNLVRPIETFKAYLPYVQFFIKAGLKEVPSMYCTGRIRRPEEGVYVRDFEYLTSLVPPQDVGKLKVSVCGPTWMHLRHGPESTYDTAVYATDDAYFADLVQGYREELRALYAAGCRNIQFDDPTFAFFCADSTIKGMEKAGVDWQQLLDMYIQVYNSILQERPADLTIGLHTCRGNYQGMHYCEGGYDRIAKKLFNELRVDCYYLEYDTERAGDLEPLKNLPQSKMVVLGLVTTKTGELESIEELQDAIDEAADLIAQGSPKRSRAYALNQICISPQCGFASVAEGNPITEEEQRAKLALVVEAARKILE</sequence>
<comment type="caution">
    <text evidence="2">The sequence shown here is derived from an EMBL/GenBank/DDBJ whole genome shotgun (WGS) entry which is preliminary data.</text>
</comment>
<dbReference type="Pfam" id="PF01717">
    <property type="entry name" value="Meth_synt_2"/>
    <property type="match status" value="1"/>
</dbReference>
<dbReference type="PANTHER" id="PTHR43844:SF2">
    <property type="entry name" value="SYNTHASE, VITAMIN-B12 INDEPENDENT, PUTATIVE (AFU_ORTHOLOGUE AFUA_3G12060)-RELATED"/>
    <property type="match status" value="1"/>
</dbReference>
<feature type="domain" description="Cobalamin-independent methionine synthase MetE C-terminal/archaeal" evidence="1">
    <location>
        <begin position="187"/>
        <end position="399"/>
    </location>
</feature>
<gene>
    <name evidence="2" type="ORF">PsYK624_037350</name>
</gene>
<dbReference type="NCBIfam" id="NF005085">
    <property type="entry name" value="PRK06520.1"/>
    <property type="match status" value="1"/>
</dbReference>
<organism evidence="2 3">
    <name type="scientific">Phanerochaete sordida</name>
    <dbReference type="NCBI Taxonomy" id="48140"/>
    <lineage>
        <taxon>Eukaryota</taxon>
        <taxon>Fungi</taxon>
        <taxon>Dikarya</taxon>
        <taxon>Basidiomycota</taxon>
        <taxon>Agaricomycotina</taxon>
        <taxon>Agaricomycetes</taxon>
        <taxon>Polyporales</taxon>
        <taxon>Phanerochaetaceae</taxon>
        <taxon>Phanerochaete</taxon>
    </lineage>
</organism>
<evidence type="ECO:0000313" key="2">
    <source>
        <dbReference type="EMBL" id="GJE87652.1"/>
    </source>
</evidence>
<dbReference type="GO" id="GO:0008270">
    <property type="term" value="F:zinc ion binding"/>
    <property type="evidence" value="ECO:0007669"/>
    <property type="project" value="InterPro"/>
</dbReference>
<dbReference type="GO" id="GO:0009086">
    <property type="term" value="P:methionine biosynthetic process"/>
    <property type="evidence" value="ECO:0007669"/>
    <property type="project" value="InterPro"/>
</dbReference>
<protein>
    <submittedName>
        <fullName evidence="2">UROD/MetE-like protein</fullName>
    </submittedName>
</protein>
<evidence type="ECO:0000313" key="3">
    <source>
        <dbReference type="Proteomes" id="UP000703269"/>
    </source>
</evidence>
<dbReference type="PANTHER" id="PTHR43844">
    <property type="entry name" value="METHIONINE SYNTHASE"/>
    <property type="match status" value="1"/>
</dbReference>
<dbReference type="CDD" id="cd03311">
    <property type="entry name" value="CIMS_C_terminal_like"/>
    <property type="match status" value="1"/>
</dbReference>
<reference evidence="2 3" key="1">
    <citation type="submission" date="2021-08" db="EMBL/GenBank/DDBJ databases">
        <title>Draft Genome Sequence of Phanerochaete sordida strain YK-624.</title>
        <authorList>
            <person name="Mori T."/>
            <person name="Dohra H."/>
            <person name="Suzuki T."/>
            <person name="Kawagishi H."/>
            <person name="Hirai H."/>
        </authorList>
    </citation>
    <scope>NUCLEOTIDE SEQUENCE [LARGE SCALE GENOMIC DNA]</scope>
    <source>
        <strain evidence="2 3">YK-624</strain>
    </source>
</reference>
<dbReference type="Proteomes" id="UP000703269">
    <property type="component" value="Unassembled WGS sequence"/>
</dbReference>
<dbReference type="Gene3D" id="3.20.20.210">
    <property type="match status" value="1"/>
</dbReference>
<proteinExistence type="predicted"/>
<dbReference type="SUPFAM" id="SSF51726">
    <property type="entry name" value="UROD/MetE-like"/>
    <property type="match status" value="1"/>
</dbReference>
<dbReference type="GO" id="GO:0003871">
    <property type="term" value="F:5-methyltetrahydropteroyltriglutamate-homocysteine S-methyltransferase activity"/>
    <property type="evidence" value="ECO:0007669"/>
    <property type="project" value="InterPro"/>
</dbReference>
<dbReference type="AlphaFoldDB" id="A0A9P3G272"/>
<dbReference type="InterPro" id="IPR002629">
    <property type="entry name" value="Met_Synth_C/arc"/>
</dbReference>
<accession>A0A9P3G272</accession>
<keyword evidence="3" id="KW-1185">Reference proteome</keyword>
<dbReference type="InterPro" id="IPR038071">
    <property type="entry name" value="UROD/MetE-like_sf"/>
</dbReference>